<comment type="function">
    <text evidence="2">Probable co-chaperone that participates in the proper folding of biopterin-dependent aromatic amino acid hydroxylases, which include phenylalanine-4-hydroxylase (PAH), tyrosine 3-monooxygenase (TH) and peripheral and neuronal tryptophan hydroxylases (TPH1 and TPH2).</text>
</comment>
<dbReference type="SUPFAM" id="SSF46565">
    <property type="entry name" value="Chaperone J-domain"/>
    <property type="match status" value="1"/>
</dbReference>
<evidence type="ECO:0000313" key="9">
    <source>
        <dbReference type="Proteomes" id="UP000694392"/>
    </source>
</evidence>
<evidence type="ECO:0000256" key="5">
    <source>
        <dbReference type="ARBA" id="ARBA00076580"/>
    </source>
</evidence>
<dbReference type="PANTHER" id="PTHR44500">
    <property type="entry name" value="DNAJ HOMOLOG SUBFAMILY C MEMBER 12"/>
    <property type="match status" value="1"/>
</dbReference>
<dbReference type="GeneTree" id="ENSGT00940000159378"/>
<organism evidence="8 9">
    <name type="scientific">Sphenodon punctatus</name>
    <name type="common">Tuatara</name>
    <name type="synonym">Hatteria punctata</name>
    <dbReference type="NCBI Taxonomy" id="8508"/>
    <lineage>
        <taxon>Eukaryota</taxon>
        <taxon>Metazoa</taxon>
        <taxon>Chordata</taxon>
        <taxon>Craniata</taxon>
        <taxon>Vertebrata</taxon>
        <taxon>Euteleostomi</taxon>
        <taxon>Lepidosauria</taxon>
        <taxon>Sphenodontia</taxon>
        <taxon>Sphenodontidae</taxon>
        <taxon>Sphenodon</taxon>
    </lineage>
</organism>
<dbReference type="GO" id="GO:0005737">
    <property type="term" value="C:cytoplasm"/>
    <property type="evidence" value="ECO:0007669"/>
    <property type="project" value="Ensembl"/>
</dbReference>
<evidence type="ECO:0000259" key="7">
    <source>
        <dbReference type="PROSITE" id="PS50076"/>
    </source>
</evidence>
<dbReference type="InterPro" id="IPR001623">
    <property type="entry name" value="DnaJ_domain"/>
</dbReference>
<feature type="region of interest" description="Disordered" evidence="6">
    <location>
        <begin position="114"/>
        <end position="170"/>
    </location>
</feature>
<dbReference type="PROSITE" id="PS50076">
    <property type="entry name" value="DNAJ_2"/>
    <property type="match status" value="1"/>
</dbReference>
<keyword evidence="1" id="KW-0143">Chaperone</keyword>
<gene>
    <name evidence="8" type="primary">DNAJC12</name>
</gene>
<dbReference type="Proteomes" id="UP000694392">
    <property type="component" value="Unplaced"/>
</dbReference>
<sequence>MDAILNCRLEDLEDYYNLLGCDELSTVEQILSEFKARALECHPDKHPENPNAVEKFQKLQQAKEILANEESRARYDYWRRSKITIPFQQWEALSDAVKASMHWAVRNKKEPMLEAPGLNINDNNENWPHQTGKNKGGLLDDRREQDDLESFDEKSLSPKSPDSPSKWDWGCLRFKQPDLFSCSLN</sequence>
<keyword evidence="9" id="KW-1185">Reference proteome</keyword>
<dbReference type="OMA" id="HWAVRDK"/>
<comment type="subunit">
    <text evidence="3">Interacts with HSPA8. Interacts with TPH1. Interacts with TPH2.</text>
</comment>
<evidence type="ECO:0000256" key="2">
    <source>
        <dbReference type="ARBA" id="ARBA00053379"/>
    </source>
</evidence>
<dbReference type="FunFam" id="1.10.287.110:FF:000049">
    <property type="entry name" value="DnaJ homolog subfamily C member 12"/>
    <property type="match status" value="1"/>
</dbReference>
<protein>
    <recommendedName>
        <fullName evidence="4">DnaJ homolog subfamily C member 12</fullName>
    </recommendedName>
    <alternativeName>
        <fullName evidence="5">J domain-containing protein 1</fullName>
    </alternativeName>
</protein>
<feature type="compositionally biased region" description="Basic and acidic residues" evidence="6">
    <location>
        <begin position="138"/>
        <end position="156"/>
    </location>
</feature>
<feature type="compositionally biased region" description="Low complexity" evidence="6">
    <location>
        <begin position="157"/>
        <end position="166"/>
    </location>
</feature>
<name>A0A8D0G8A7_SPHPU</name>
<dbReference type="PANTHER" id="PTHR44500:SF1">
    <property type="entry name" value="DNAJ HOMOLOG SUBFAMILY C MEMBER 12"/>
    <property type="match status" value="1"/>
</dbReference>
<dbReference type="Ensembl" id="ENSSPUT00000002726.1">
    <property type="protein sequence ID" value="ENSSPUP00000002576.1"/>
    <property type="gene ID" value="ENSSPUG00000001997.1"/>
</dbReference>
<evidence type="ECO:0000256" key="3">
    <source>
        <dbReference type="ARBA" id="ARBA00066073"/>
    </source>
</evidence>
<dbReference type="AlphaFoldDB" id="A0A8D0G8A7"/>
<dbReference type="Pfam" id="PF00226">
    <property type="entry name" value="DnaJ"/>
    <property type="match status" value="1"/>
</dbReference>
<evidence type="ECO:0000256" key="1">
    <source>
        <dbReference type="ARBA" id="ARBA00023186"/>
    </source>
</evidence>
<dbReference type="InterPro" id="IPR029827">
    <property type="entry name" value="JDP1-like"/>
</dbReference>
<feature type="domain" description="J" evidence="7">
    <location>
        <begin position="14"/>
        <end position="79"/>
    </location>
</feature>
<dbReference type="PRINTS" id="PR00625">
    <property type="entry name" value="JDOMAIN"/>
</dbReference>
<dbReference type="CDD" id="cd06257">
    <property type="entry name" value="DnaJ"/>
    <property type="match status" value="1"/>
</dbReference>
<proteinExistence type="predicted"/>
<evidence type="ECO:0000256" key="4">
    <source>
        <dbReference type="ARBA" id="ARBA00074358"/>
    </source>
</evidence>
<accession>A0A8D0G8A7</accession>
<evidence type="ECO:0000256" key="6">
    <source>
        <dbReference type="SAM" id="MobiDB-lite"/>
    </source>
</evidence>
<dbReference type="Gene3D" id="1.10.287.110">
    <property type="entry name" value="DnaJ domain"/>
    <property type="match status" value="1"/>
</dbReference>
<reference evidence="8" key="1">
    <citation type="submission" date="2025-08" db="UniProtKB">
        <authorList>
            <consortium name="Ensembl"/>
        </authorList>
    </citation>
    <scope>IDENTIFICATION</scope>
</reference>
<dbReference type="InterPro" id="IPR036869">
    <property type="entry name" value="J_dom_sf"/>
</dbReference>
<feature type="compositionally biased region" description="Polar residues" evidence="6">
    <location>
        <begin position="120"/>
        <end position="133"/>
    </location>
</feature>
<reference evidence="8" key="2">
    <citation type="submission" date="2025-09" db="UniProtKB">
        <authorList>
            <consortium name="Ensembl"/>
        </authorList>
    </citation>
    <scope>IDENTIFICATION</scope>
</reference>
<evidence type="ECO:0000313" key="8">
    <source>
        <dbReference type="Ensembl" id="ENSSPUP00000002576.1"/>
    </source>
</evidence>
<dbReference type="SMART" id="SM00271">
    <property type="entry name" value="DnaJ"/>
    <property type="match status" value="1"/>
</dbReference>